<evidence type="ECO:0000256" key="6">
    <source>
        <dbReference type="ARBA" id="ARBA00022840"/>
    </source>
</evidence>
<dbReference type="PANTHER" id="PTHR44899">
    <property type="entry name" value="CAMK FAMILY PROTEIN KINASE"/>
    <property type="match status" value="1"/>
</dbReference>
<dbReference type="EMBL" id="RRYP01003319">
    <property type="protein sequence ID" value="TNV83919.1"/>
    <property type="molecule type" value="Genomic_DNA"/>
</dbReference>
<comment type="catalytic activity">
    <reaction evidence="8">
        <text>L-seryl-[protein] + ATP = O-phospho-L-seryl-[protein] + ADP + H(+)</text>
        <dbReference type="Rhea" id="RHEA:17989"/>
        <dbReference type="Rhea" id="RHEA-COMP:9863"/>
        <dbReference type="Rhea" id="RHEA-COMP:11604"/>
        <dbReference type="ChEBI" id="CHEBI:15378"/>
        <dbReference type="ChEBI" id="CHEBI:29999"/>
        <dbReference type="ChEBI" id="CHEBI:30616"/>
        <dbReference type="ChEBI" id="CHEBI:83421"/>
        <dbReference type="ChEBI" id="CHEBI:456216"/>
        <dbReference type="EC" id="2.7.11.1"/>
    </reaction>
</comment>
<keyword evidence="2 10" id="KW-0723">Serine/threonine-protein kinase</keyword>
<dbReference type="PROSITE" id="PS50011">
    <property type="entry name" value="PROTEIN_KINASE_DOM"/>
    <property type="match status" value="1"/>
</dbReference>
<dbReference type="Proteomes" id="UP000785679">
    <property type="component" value="Unassembled WGS sequence"/>
</dbReference>
<evidence type="ECO:0000256" key="7">
    <source>
        <dbReference type="ARBA" id="ARBA00047899"/>
    </source>
</evidence>
<dbReference type="InterPro" id="IPR051131">
    <property type="entry name" value="NEK_Ser/Thr_kinase_NIMA"/>
</dbReference>
<proteinExistence type="inferred from homology"/>
<sequence>MSEPLKEIINGYQKIRPLGKGSYGEAFLVEHVESRIRYAMKILPDDIDHDQDITEVEFLQIANHPFIIKYINHFPYPDSFRGGHCIVMEIADGCDLRSKMVSMKNLIQEKLALNWFTHICLALLKMHSKGIIHRDIKPENILIVGDVSGGIAKLGDFGTVKHIDIATHLSSKVGTPLYFAPERMTKKYSYKSDVWSLGVILFELLSGGVHPFQEEGTTKVQYIVSLQKLKLKQLPDDVSEGCKNLVNKLLTKNQKQRPTIQEVLKEPLIQEKIRLIINEYVNGEQIQESIRQQLLQTRTLCCLPTLAPQRRSSSLLRQQQPRPLSKILLSPSIKC</sequence>
<comment type="caution">
    <text evidence="12">The sequence shown here is derived from an EMBL/GenBank/DDBJ whole genome shotgun (WGS) entry which is preliminary data.</text>
</comment>
<keyword evidence="5" id="KW-0418">Kinase</keyword>
<evidence type="ECO:0000259" key="11">
    <source>
        <dbReference type="PROSITE" id="PS50011"/>
    </source>
</evidence>
<feature type="binding site" evidence="9">
    <location>
        <position position="41"/>
    </location>
    <ligand>
        <name>ATP</name>
        <dbReference type="ChEBI" id="CHEBI:30616"/>
    </ligand>
</feature>
<dbReference type="InterPro" id="IPR008271">
    <property type="entry name" value="Ser/Thr_kinase_AS"/>
</dbReference>
<dbReference type="GO" id="GO:0005524">
    <property type="term" value="F:ATP binding"/>
    <property type="evidence" value="ECO:0007669"/>
    <property type="project" value="UniProtKB-UniRule"/>
</dbReference>
<evidence type="ECO:0000256" key="10">
    <source>
        <dbReference type="RuleBase" id="RU000304"/>
    </source>
</evidence>
<dbReference type="PROSITE" id="PS00108">
    <property type="entry name" value="PROTEIN_KINASE_ST"/>
    <property type="match status" value="1"/>
</dbReference>
<dbReference type="Gene3D" id="1.10.510.10">
    <property type="entry name" value="Transferase(Phosphotransferase) domain 1"/>
    <property type="match status" value="1"/>
</dbReference>
<evidence type="ECO:0000313" key="12">
    <source>
        <dbReference type="EMBL" id="TNV83919.1"/>
    </source>
</evidence>
<dbReference type="Pfam" id="PF00069">
    <property type="entry name" value="Pkinase"/>
    <property type="match status" value="1"/>
</dbReference>
<name>A0A8J8P168_HALGN</name>
<dbReference type="OrthoDB" id="291146at2759"/>
<dbReference type="PROSITE" id="PS00107">
    <property type="entry name" value="PROTEIN_KINASE_ATP"/>
    <property type="match status" value="1"/>
</dbReference>
<dbReference type="InterPro" id="IPR000719">
    <property type="entry name" value="Prot_kinase_dom"/>
</dbReference>
<evidence type="ECO:0000256" key="3">
    <source>
        <dbReference type="ARBA" id="ARBA00022679"/>
    </source>
</evidence>
<comment type="catalytic activity">
    <reaction evidence="7">
        <text>L-threonyl-[protein] + ATP = O-phospho-L-threonyl-[protein] + ADP + H(+)</text>
        <dbReference type="Rhea" id="RHEA:46608"/>
        <dbReference type="Rhea" id="RHEA-COMP:11060"/>
        <dbReference type="Rhea" id="RHEA-COMP:11605"/>
        <dbReference type="ChEBI" id="CHEBI:15378"/>
        <dbReference type="ChEBI" id="CHEBI:30013"/>
        <dbReference type="ChEBI" id="CHEBI:30616"/>
        <dbReference type="ChEBI" id="CHEBI:61977"/>
        <dbReference type="ChEBI" id="CHEBI:456216"/>
        <dbReference type="EC" id="2.7.11.1"/>
    </reaction>
</comment>
<keyword evidence="3" id="KW-0808">Transferase</keyword>
<keyword evidence="13" id="KW-1185">Reference proteome</keyword>
<evidence type="ECO:0000256" key="8">
    <source>
        <dbReference type="ARBA" id="ARBA00048679"/>
    </source>
</evidence>
<gene>
    <name evidence="12" type="ORF">FGO68_gene7232</name>
</gene>
<dbReference type="InterPro" id="IPR017441">
    <property type="entry name" value="Protein_kinase_ATP_BS"/>
</dbReference>
<organism evidence="12 13">
    <name type="scientific">Halteria grandinella</name>
    <dbReference type="NCBI Taxonomy" id="5974"/>
    <lineage>
        <taxon>Eukaryota</taxon>
        <taxon>Sar</taxon>
        <taxon>Alveolata</taxon>
        <taxon>Ciliophora</taxon>
        <taxon>Intramacronucleata</taxon>
        <taxon>Spirotrichea</taxon>
        <taxon>Stichotrichia</taxon>
        <taxon>Sporadotrichida</taxon>
        <taxon>Halteriidae</taxon>
        <taxon>Halteria</taxon>
    </lineage>
</organism>
<dbReference type="EC" id="2.7.11.1" evidence="1"/>
<protein>
    <recommendedName>
        <fullName evidence="1">non-specific serine/threonine protein kinase</fullName>
        <ecNumber evidence="1">2.7.11.1</ecNumber>
    </recommendedName>
</protein>
<dbReference type="SUPFAM" id="SSF56112">
    <property type="entry name" value="Protein kinase-like (PK-like)"/>
    <property type="match status" value="1"/>
</dbReference>
<feature type="domain" description="Protein kinase" evidence="11">
    <location>
        <begin position="12"/>
        <end position="269"/>
    </location>
</feature>
<keyword evidence="6 9" id="KW-0067">ATP-binding</keyword>
<keyword evidence="4 9" id="KW-0547">Nucleotide-binding</keyword>
<dbReference type="PANTHER" id="PTHR44899:SF3">
    <property type="entry name" value="SERINE_THREONINE-PROTEIN KINASE NEK1"/>
    <property type="match status" value="1"/>
</dbReference>
<evidence type="ECO:0000256" key="1">
    <source>
        <dbReference type="ARBA" id="ARBA00012513"/>
    </source>
</evidence>
<evidence type="ECO:0000313" key="13">
    <source>
        <dbReference type="Proteomes" id="UP000785679"/>
    </source>
</evidence>
<evidence type="ECO:0000256" key="5">
    <source>
        <dbReference type="ARBA" id="ARBA00022777"/>
    </source>
</evidence>
<reference evidence="12" key="1">
    <citation type="submission" date="2019-06" db="EMBL/GenBank/DDBJ databases">
        <authorList>
            <person name="Zheng W."/>
        </authorList>
    </citation>
    <scope>NUCLEOTIDE SEQUENCE</scope>
    <source>
        <strain evidence="12">QDHG01</strain>
    </source>
</reference>
<evidence type="ECO:0000256" key="9">
    <source>
        <dbReference type="PROSITE-ProRule" id="PRU10141"/>
    </source>
</evidence>
<evidence type="ECO:0000256" key="2">
    <source>
        <dbReference type="ARBA" id="ARBA00022527"/>
    </source>
</evidence>
<dbReference type="SMART" id="SM00220">
    <property type="entry name" value="S_TKc"/>
    <property type="match status" value="1"/>
</dbReference>
<accession>A0A8J8P168</accession>
<comment type="similarity">
    <text evidence="10">Belongs to the protein kinase superfamily.</text>
</comment>
<dbReference type="GO" id="GO:0004674">
    <property type="term" value="F:protein serine/threonine kinase activity"/>
    <property type="evidence" value="ECO:0007669"/>
    <property type="project" value="UniProtKB-KW"/>
</dbReference>
<dbReference type="InterPro" id="IPR011009">
    <property type="entry name" value="Kinase-like_dom_sf"/>
</dbReference>
<evidence type="ECO:0000256" key="4">
    <source>
        <dbReference type="ARBA" id="ARBA00022741"/>
    </source>
</evidence>
<dbReference type="AlphaFoldDB" id="A0A8J8P168"/>